<evidence type="ECO:0000259" key="7">
    <source>
        <dbReference type="Pfam" id="PF09335"/>
    </source>
</evidence>
<dbReference type="PANTHER" id="PTHR12677">
    <property type="entry name" value="GOLGI APPARATUS MEMBRANE PROTEIN TVP38-RELATED"/>
    <property type="match status" value="1"/>
</dbReference>
<comment type="caution">
    <text evidence="6">Lacks conserved residue(s) required for the propagation of feature annotation.</text>
</comment>
<feature type="transmembrane region" description="Helical" evidence="6">
    <location>
        <begin position="171"/>
        <end position="191"/>
    </location>
</feature>
<feature type="transmembrane region" description="Helical" evidence="6">
    <location>
        <begin position="89"/>
        <end position="107"/>
    </location>
</feature>
<sequence>MVEAGTQRKNIQILTGIGFIISIGLLIFFKQHPTYFQVGGIFQSYLGQLGFFAPLIFMLLQVIQVVYPIIPGGMTSVIGYIAFGPIWGFIYNFTGIFAGSLLAFGLARRYGETFAKAFVSQETYDKYVGYLDRNDGKFYAKFLGAAFALPGFPDDFLCMVSGFSKMTWKKFITIFLITKPVTLYIYTVVAYKGLNYLLTLFH</sequence>
<organism evidence="8 9">
    <name type="scientific">Streptococcus gallolyticus</name>
    <dbReference type="NCBI Taxonomy" id="315405"/>
    <lineage>
        <taxon>Bacteria</taxon>
        <taxon>Bacillati</taxon>
        <taxon>Bacillota</taxon>
        <taxon>Bacilli</taxon>
        <taxon>Lactobacillales</taxon>
        <taxon>Streptococcaceae</taxon>
        <taxon>Streptococcus</taxon>
    </lineage>
</organism>
<feature type="transmembrane region" description="Helical" evidence="6">
    <location>
        <begin position="12"/>
        <end position="29"/>
    </location>
</feature>
<keyword evidence="4 6" id="KW-1133">Transmembrane helix</keyword>
<dbReference type="AlphaFoldDB" id="A0A060RIE3"/>
<keyword evidence="3 6" id="KW-0812">Transmembrane</keyword>
<comment type="similarity">
    <text evidence="6">Belongs to the TVP38/TMEM64 family.</text>
</comment>
<evidence type="ECO:0000256" key="5">
    <source>
        <dbReference type="ARBA" id="ARBA00023136"/>
    </source>
</evidence>
<comment type="subcellular location">
    <subcellularLocation>
        <location evidence="1 6">Cell membrane</location>
        <topology evidence="1 6">Multi-pass membrane protein</topology>
    </subcellularLocation>
</comment>
<evidence type="ECO:0000256" key="2">
    <source>
        <dbReference type="ARBA" id="ARBA00022475"/>
    </source>
</evidence>
<evidence type="ECO:0000313" key="8">
    <source>
        <dbReference type="EMBL" id="CDO18701.1"/>
    </source>
</evidence>
<evidence type="ECO:0000256" key="3">
    <source>
        <dbReference type="ARBA" id="ARBA00022692"/>
    </source>
</evidence>
<evidence type="ECO:0000256" key="6">
    <source>
        <dbReference type="RuleBase" id="RU366058"/>
    </source>
</evidence>
<dbReference type="Proteomes" id="UP000027584">
    <property type="component" value="Unassembled WGS sequence"/>
</dbReference>
<dbReference type="GO" id="GO:0005886">
    <property type="term" value="C:plasma membrane"/>
    <property type="evidence" value="ECO:0007669"/>
    <property type="project" value="UniProtKB-SubCell"/>
</dbReference>
<evidence type="ECO:0000256" key="4">
    <source>
        <dbReference type="ARBA" id="ARBA00022989"/>
    </source>
</evidence>
<keyword evidence="5 6" id="KW-0472">Membrane</keyword>
<protein>
    <recommendedName>
        <fullName evidence="6">TVP38/TMEM64 family membrane protein</fullName>
    </recommendedName>
</protein>
<reference evidence="8 9" key="1">
    <citation type="submission" date="2014-02" db="EMBL/GenBank/DDBJ databases">
        <authorList>
            <person name="Manrique M."/>
        </authorList>
    </citation>
    <scope>NUCLEOTIDE SEQUENCE [LARGE SCALE GENOMIC DNA]</scope>
    <source>
        <strain evidence="8 9">LMG17956</strain>
    </source>
</reference>
<reference evidence="8 9" key="2">
    <citation type="submission" date="2014-05" db="EMBL/GenBank/DDBJ databases">
        <title>Genome sequence of Streptococcus gallolyticus.</title>
        <authorList>
            <person name="Del Campo R."/>
        </authorList>
    </citation>
    <scope>NUCLEOTIDE SEQUENCE [LARGE SCALE GENOMIC DNA]</scope>
    <source>
        <strain evidence="8 9">LMG17956</strain>
    </source>
</reference>
<proteinExistence type="inferred from homology"/>
<keyword evidence="2 6" id="KW-1003">Cell membrane</keyword>
<dbReference type="EMBL" id="CCBC010000202">
    <property type="protein sequence ID" value="CDO18701.1"/>
    <property type="molecule type" value="Genomic_DNA"/>
</dbReference>
<name>A0A060RIE3_9STRE</name>
<evidence type="ECO:0000256" key="1">
    <source>
        <dbReference type="ARBA" id="ARBA00004651"/>
    </source>
</evidence>
<accession>A0A060RIE3</accession>
<comment type="caution">
    <text evidence="8">The sequence shown here is derived from an EMBL/GenBank/DDBJ whole genome shotgun (WGS) entry which is preliminary data.</text>
</comment>
<dbReference type="InterPro" id="IPR015414">
    <property type="entry name" value="TMEM64"/>
</dbReference>
<gene>
    <name evidence="8" type="ORF">BN963_SGAL_01906</name>
</gene>
<dbReference type="InterPro" id="IPR032816">
    <property type="entry name" value="VTT_dom"/>
</dbReference>
<evidence type="ECO:0000313" key="9">
    <source>
        <dbReference type="Proteomes" id="UP000027584"/>
    </source>
</evidence>
<dbReference type="PANTHER" id="PTHR12677:SF49">
    <property type="entry name" value="TVP38_TMEM64 FAMILY MEMBRANE PROTEIN"/>
    <property type="match status" value="1"/>
</dbReference>
<dbReference type="Pfam" id="PF09335">
    <property type="entry name" value="VTT_dom"/>
    <property type="match status" value="1"/>
</dbReference>
<feature type="domain" description="VTT" evidence="7">
    <location>
        <begin position="70"/>
        <end position="190"/>
    </location>
</feature>